<protein>
    <submittedName>
        <fullName evidence="5">GntR family transcriptional regulator</fullName>
    </submittedName>
</protein>
<dbReference type="InterPro" id="IPR036390">
    <property type="entry name" value="WH_DNA-bd_sf"/>
</dbReference>
<evidence type="ECO:0000259" key="4">
    <source>
        <dbReference type="PROSITE" id="PS50949"/>
    </source>
</evidence>
<dbReference type="EMBL" id="JAAKGT010000001">
    <property type="protein sequence ID" value="NGM48842.1"/>
    <property type="molecule type" value="Genomic_DNA"/>
</dbReference>
<dbReference type="Gene3D" id="1.10.10.10">
    <property type="entry name" value="Winged helix-like DNA-binding domain superfamily/Winged helix DNA-binding domain"/>
    <property type="match status" value="1"/>
</dbReference>
<evidence type="ECO:0000313" key="5">
    <source>
        <dbReference type="EMBL" id="NGM48842.1"/>
    </source>
</evidence>
<dbReference type="GO" id="GO:0003677">
    <property type="term" value="F:DNA binding"/>
    <property type="evidence" value="ECO:0007669"/>
    <property type="project" value="UniProtKB-KW"/>
</dbReference>
<keyword evidence="2" id="KW-0238">DNA-binding</keyword>
<organism evidence="5">
    <name type="scientific">Caulobacter sp. 602-2</name>
    <dbReference type="NCBI Taxonomy" id="2710887"/>
    <lineage>
        <taxon>Bacteria</taxon>
        <taxon>Pseudomonadati</taxon>
        <taxon>Pseudomonadota</taxon>
        <taxon>Alphaproteobacteria</taxon>
        <taxon>Caulobacterales</taxon>
        <taxon>Caulobacteraceae</taxon>
        <taxon>Caulobacter</taxon>
    </lineage>
</organism>
<dbReference type="Pfam" id="PF00392">
    <property type="entry name" value="GntR"/>
    <property type="match status" value="1"/>
</dbReference>
<keyword evidence="1" id="KW-0805">Transcription regulation</keyword>
<dbReference type="InterPro" id="IPR050679">
    <property type="entry name" value="Bact_HTH_transcr_reg"/>
</dbReference>
<dbReference type="GO" id="GO:0045892">
    <property type="term" value="P:negative regulation of DNA-templated transcription"/>
    <property type="evidence" value="ECO:0007669"/>
    <property type="project" value="TreeGrafter"/>
</dbReference>
<gene>
    <name evidence="5" type="ORF">G5B46_04420</name>
</gene>
<accession>A0A6G4QTI6</accession>
<evidence type="ECO:0000256" key="2">
    <source>
        <dbReference type="ARBA" id="ARBA00023125"/>
    </source>
</evidence>
<dbReference type="GO" id="GO:0003700">
    <property type="term" value="F:DNA-binding transcription factor activity"/>
    <property type="evidence" value="ECO:0007669"/>
    <property type="project" value="InterPro"/>
</dbReference>
<sequence length="89" mass="9891">MRRTGRVALYRQLADRLRAAILDGERRLPTERELASGFTVARITVRAALDLLAADDLILRRRRHGTVVRGEIDDVAARGAKDMSSSSSM</sequence>
<dbReference type="AlphaFoldDB" id="A0A6G4QTI6"/>
<dbReference type="InterPro" id="IPR000524">
    <property type="entry name" value="Tscrpt_reg_HTH_GntR"/>
</dbReference>
<keyword evidence="3" id="KW-0804">Transcription</keyword>
<feature type="domain" description="HTH gntR-type" evidence="4">
    <location>
        <begin position="3"/>
        <end position="71"/>
    </location>
</feature>
<dbReference type="SMART" id="SM00345">
    <property type="entry name" value="HTH_GNTR"/>
    <property type="match status" value="1"/>
</dbReference>
<dbReference type="PANTHER" id="PTHR44846">
    <property type="entry name" value="MANNOSYL-D-GLYCERATE TRANSPORT/METABOLISM SYSTEM REPRESSOR MNGR-RELATED"/>
    <property type="match status" value="1"/>
</dbReference>
<evidence type="ECO:0000256" key="3">
    <source>
        <dbReference type="ARBA" id="ARBA00023163"/>
    </source>
</evidence>
<name>A0A6G4QTI6_9CAUL</name>
<evidence type="ECO:0000256" key="1">
    <source>
        <dbReference type="ARBA" id="ARBA00023015"/>
    </source>
</evidence>
<dbReference type="PRINTS" id="PR00035">
    <property type="entry name" value="HTHGNTR"/>
</dbReference>
<reference evidence="5" key="1">
    <citation type="submission" date="2020-02" db="EMBL/GenBank/DDBJ databases">
        <authorList>
            <person name="Gao J."/>
            <person name="Sun J."/>
        </authorList>
    </citation>
    <scope>NUCLEOTIDE SEQUENCE</scope>
    <source>
        <strain evidence="5">602-2</strain>
    </source>
</reference>
<comment type="caution">
    <text evidence="5">The sequence shown here is derived from an EMBL/GenBank/DDBJ whole genome shotgun (WGS) entry which is preliminary data.</text>
</comment>
<dbReference type="PANTHER" id="PTHR44846:SF1">
    <property type="entry name" value="MANNOSYL-D-GLYCERATE TRANSPORT_METABOLISM SYSTEM REPRESSOR MNGR-RELATED"/>
    <property type="match status" value="1"/>
</dbReference>
<dbReference type="PROSITE" id="PS50949">
    <property type="entry name" value="HTH_GNTR"/>
    <property type="match status" value="1"/>
</dbReference>
<dbReference type="InterPro" id="IPR036388">
    <property type="entry name" value="WH-like_DNA-bd_sf"/>
</dbReference>
<dbReference type="SUPFAM" id="SSF46785">
    <property type="entry name" value="Winged helix' DNA-binding domain"/>
    <property type="match status" value="1"/>
</dbReference>
<proteinExistence type="predicted"/>